<keyword evidence="9" id="KW-1185">Reference proteome</keyword>
<dbReference type="InterPro" id="IPR005052">
    <property type="entry name" value="Lectin_leg"/>
</dbReference>
<name>A0AAF3F0B8_9BILA</name>
<keyword evidence="3 7" id="KW-0732">Signal</keyword>
<comment type="subcellular location">
    <subcellularLocation>
        <location evidence="1">Membrane</location>
        <topology evidence="1">Single-pass type I membrane protein</topology>
    </subcellularLocation>
</comment>
<dbReference type="GO" id="GO:0005789">
    <property type="term" value="C:endoplasmic reticulum membrane"/>
    <property type="evidence" value="ECO:0007669"/>
    <property type="project" value="TreeGrafter"/>
</dbReference>
<proteinExistence type="predicted"/>
<dbReference type="Gene3D" id="2.60.120.200">
    <property type="match status" value="1"/>
</dbReference>
<feature type="transmembrane region" description="Helical" evidence="6">
    <location>
        <begin position="293"/>
        <end position="316"/>
    </location>
</feature>
<dbReference type="PANTHER" id="PTHR12223:SF45">
    <property type="entry name" value="RE50040P"/>
    <property type="match status" value="1"/>
</dbReference>
<dbReference type="AlphaFoldDB" id="A0AAF3F0B8"/>
<evidence type="ECO:0000256" key="4">
    <source>
        <dbReference type="ARBA" id="ARBA00022989"/>
    </source>
</evidence>
<accession>A0AAF3F0B8</accession>
<keyword evidence="2 6" id="KW-0812">Transmembrane</keyword>
<dbReference type="GO" id="GO:0005793">
    <property type="term" value="C:endoplasmic reticulum-Golgi intermediate compartment"/>
    <property type="evidence" value="ECO:0007669"/>
    <property type="project" value="TreeGrafter"/>
</dbReference>
<evidence type="ECO:0000256" key="6">
    <source>
        <dbReference type="SAM" id="Phobius"/>
    </source>
</evidence>
<dbReference type="Proteomes" id="UP000887575">
    <property type="component" value="Unassembled WGS sequence"/>
</dbReference>
<feature type="domain" description="L-type lectin-like" evidence="8">
    <location>
        <begin position="30"/>
        <end position="262"/>
    </location>
</feature>
<dbReference type="SUPFAM" id="SSF49899">
    <property type="entry name" value="Concanavalin A-like lectins/glucanases"/>
    <property type="match status" value="1"/>
</dbReference>
<evidence type="ECO:0000259" key="8">
    <source>
        <dbReference type="PROSITE" id="PS51328"/>
    </source>
</evidence>
<dbReference type="InterPro" id="IPR051136">
    <property type="entry name" value="Intracellular_Lectin-GPT"/>
</dbReference>
<dbReference type="Pfam" id="PF03388">
    <property type="entry name" value="Lectin_leg-like"/>
    <property type="match status" value="1"/>
</dbReference>
<dbReference type="GO" id="GO:0000139">
    <property type="term" value="C:Golgi membrane"/>
    <property type="evidence" value="ECO:0007669"/>
    <property type="project" value="TreeGrafter"/>
</dbReference>
<evidence type="ECO:0000256" key="5">
    <source>
        <dbReference type="ARBA" id="ARBA00023136"/>
    </source>
</evidence>
<dbReference type="GO" id="GO:0030134">
    <property type="term" value="C:COPII-coated ER to Golgi transport vesicle"/>
    <property type="evidence" value="ECO:0007669"/>
    <property type="project" value="TreeGrafter"/>
</dbReference>
<keyword evidence="5 6" id="KW-0472">Membrane</keyword>
<feature type="chain" id="PRO_5042284548" description="L-type lectin-like domain-containing protein" evidence="7">
    <location>
        <begin position="20"/>
        <end position="337"/>
    </location>
</feature>
<reference evidence="10" key="1">
    <citation type="submission" date="2024-02" db="UniProtKB">
        <authorList>
            <consortium name="WormBaseParasite"/>
        </authorList>
    </citation>
    <scope>IDENTIFICATION</scope>
</reference>
<dbReference type="GO" id="GO:0005537">
    <property type="term" value="F:D-mannose binding"/>
    <property type="evidence" value="ECO:0007669"/>
    <property type="project" value="TreeGrafter"/>
</dbReference>
<evidence type="ECO:0000313" key="10">
    <source>
        <dbReference type="WBParaSite" id="MBELARI_LOCUS19796"/>
    </source>
</evidence>
<evidence type="ECO:0000256" key="7">
    <source>
        <dbReference type="SAM" id="SignalP"/>
    </source>
</evidence>
<evidence type="ECO:0000313" key="9">
    <source>
        <dbReference type="Proteomes" id="UP000887575"/>
    </source>
</evidence>
<dbReference type="InterPro" id="IPR013320">
    <property type="entry name" value="ConA-like_dom_sf"/>
</dbReference>
<protein>
    <recommendedName>
        <fullName evidence="8">L-type lectin-like domain-containing protein</fullName>
    </recommendedName>
</protein>
<dbReference type="PANTHER" id="PTHR12223">
    <property type="entry name" value="VESICULAR MANNOSE-BINDING LECTIN"/>
    <property type="match status" value="1"/>
</dbReference>
<evidence type="ECO:0000256" key="2">
    <source>
        <dbReference type="ARBA" id="ARBA00022692"/>
    </source>
</evidence>
<dbReference type="PROSITE" id="PS51328">
    <property type="entry name" value="L_LECTIN_LIKE"/>
    <property type="match status" value="1"/>
</dbReference>
<dbReference type="GO" id="GO:0006888">
    <property type="term" value="P:endoplasmic reticulum to Golgi vesicle-mediated transport"/>
    <property type="evidence" value="ECO:0007669"/>
    <property type="project" value="TreeGrafter"/>
</dbReference>
<evidence type="ECO:0000256" key="3">
    <source>
        <dbReference type="ARBA" id="ARBA00022729"/>
    </source>
</evidence>
<feature type="signal peptide" evidence="7">
    <location>
        <begin position="1"/>
        <end position="19"/>
    </location>
</feature>
<dbReference type="WBParaSite" id="MBELARI_LOCUS19796">
    <property type="protein sequence ID" value="MBELARI_LOCUS19796"/>
    <property type="gene ID" value="MBELARI_LOCUS19796"/>
</dbReference>
<sequence length="337" mass="38252">MKSLLLCCLTAHLYLGLNAEGNPPIVGSHVDEERGFSIRDFELKPPFPNLYTGWDSTGDAVMINNRISLTRDQRSMRGTLWSRNRIQERDWEAQASIRIYGSSGKLHAEGIALWYLADPALPGPVFGVNENFKGIGIFFDTYKNDVNNHDAYPRISVVLNDGTKTLDWDKDGENLRLGDCHIAGGAQSPDSDARSNKVFRILIRYYMENLEIYYAQYEDFKWTQCTTISDVRLPTNYIFGMSASTGDLTNNHELATFKVSALDAPPHSSFPAMIPEHKAVKESAPIVEESQGWGWGMKIFFFILALVFSILLIESIQLSRWGQKRRYYIVSTDERIM</sequence>
<evidence type="ECO:0000256" key="1">
    <source>
        <dbReference type="ARBA" id="ARBA00004479"/>
    </source>
</evidence>
<organism evidence="9 10">
    <name type="scientific">Mesorhabditis belari</name>
    <dbReference type="NCBI Taxonomy" id="2138241"/>
    <lineage>
        <taxon>Eukaryota</taxon>
        <taxon>Metazoa</taxon>
        <taxon>Ecdysozoa</taxon>
        <taxon>Nematoda</taxon>
        <taxon>Chromadorea</taxon>
        <taxon>Rhabditida</taxon>
        <taxon>Rhabditina</taxon>
        <taxon>Rhabditomorpha</taxon>
        <taxon>Rhabditoidea</taxon>
        <taxon>Rhabditidae</taxon>
        <taxon>Mesorhabditinae</taxon>
        <taxon>Mesorhabditis</taxon>
    </lineage>
</organism>
<keyword evidence="4 6" id="KW-1133">Transmembrane helix</keyword>